<keyword evidence="1" id="KW-1133">Transmembrane helix</keyword>
<accession>A0A942UUW0</accession>
<keyword evidence="1" id="KW-0472">Membrane</keyword>
<comment type="caution">
    <text evidence="3">The sequence shown here is derived from an EMBL/GenBank/DDBJ whole genome shotgun (WGS) entry which is preliminary data.</text>
</comment>
<feature type="signal peptide" evidence="2">
    <location>
        <begin position="1"/>
        <end position="22"/>
    </location>
</feature>
<gene>
    <name evidence="3" type="ORF">GOQ27_13765</name>
</gene>
<evidence type="ECO:0000256" key="2">
    <source>
        <dbReference type="SAM" id="SignalP"/>
    </source>
</evidence>
<organism evidence="3 4">
    <name type="scientific">Anaeromonas frigoriresistens</name>
    <dbReference type="NCBI Taxonomy" id="2683708"/>
    <lineage>
        <taxon>Bacteria</taxon>
        <taxon>Bacillati</taxon>
        <taxon>Bacillota</taxon>
        <taxon>Tissierellia</taxon>
        <taxon>Tissierellales</taxon>
        <taxon>Thermohalobacteraceae</taxon>
        <taxon>Anaeromonas</taxon>
    </lineage>
</organism>
<sequence>MYKKISILVILTLLIFTSVAFAVDNEIYGDKISIFEDINISEGTTLGGTVVSIFGDVNIEGDIDGDVVTIFGSLDLDGEVDGSTVTIFGNVDMSSDALITGDKVQIFGRSNVISPRSQIGGGEVSILANDNFVFGNMITGFSGLLFLIFIIVFIKALFGFIGSVIFVLVAPEKMNKITDATVVNIPRRFGIGLLVMIIYWLFLTIGSAIIIGIPVILLLLPLMTIAGVGGNTAIKIAIGRKVGSNSSWTIMTQLIVGSLIYLLLELTLIIKPILYLGKLLGIGAIVDTKFGTVEYFNDNQYIKNYPPRDNENNKL</sequence>
<dbReference type="AlphaFoldDB" id="A0A942UUW0"/>
<keyword evidence="1" id="KW-0812">Transmembrane</keyword>
<evidence type="ECO:0000256" key="1">
    <source>
        <dbReference type="SAM" id="Phobius"/>
    </source>
</evidence>
<feature type="transmembrane region" description="Helical" evidence="1">
    <location>
        <begin position="250"/>
        <end position="270"/>
    </location>
</feature>
<evidence type="ECO:0000313" key="3">
    <source>
        <dbReference type="EMBL" id="MBS4539538.1"/>
    </source>
</evidence>
<dbReference type="RefSeq" id="WP_203367458.1">
    <property type="nucleotide sequence ID" value="NZ_WSFT01000051.1"/>
</dbReference>
<name>A0A942UUW0_9FIRM</name>
<feature type="transmembrane region" description="Helical" evidence="1">
    <location>
        <begin position="191"/>
        <end position="220"/>
    </location>
</feature>
<feature type="transmembrane region" description="Helical" evidence="1">
    <location>
        <begin position="144"/>
        <end position="170"/>
    </location>
</feature>
<evidence type="ECO:0000313" key="4">
    <source>
        <dbReference type="Proteomes" id="UP000724672"/>
    </source>
</evidence>
<protein>
    <recommendedName>
        <fullName evidence="5">Polymer-forming cytoskeletal</fullName>
    </recommendedName>
</protein>
<proteinExistence type="predicted"/>
<reference evidence="3" key="1">
    <citation type="submission" date="2019-12" db="EMBL/GenBank/DDBJ databases">
        <title>Clostridiaceae gen. nov. sp. nov., isolated from sediment in Xinjiang, China.</title>
        <authorList>
            <person name="Zhang R."/>
        </authorList>
    </citation>
    <scope>NUCLEOTIDE SEQUENCE</scope>
    <source>
        <strain evidence="3">D2Q-11</strain>
    </source>
</reference>
<keyword evidence="2" id="KW-0732">Signal</keyword>
<evidence type="ECO:0008006" key="5">
    <source>
        <dbReference type="Google" id="ProtNLM"/>
    </source>
</evidence>
<feature type="chain" id="PRO_5037122537" description="Polymer-forming cytoskeletal" evidence="2">
    <location>
        <begin position="23"/>
        <end position="315"/>
    </location>
</feature>
<dbReference type="Proteomes" id="UP000724672">
    <property type="component" value="Unassembled WGS sequence"/>
</dbReference>
<dbReference type="EMBL" id="WSFT01000051">
    <property type="protein sequence ID" value="MBS4539538.1"/>
    <property type="molecule type" value="Genomic_DNA"/>
</dbReference>
<keyword evidence="4" id="KW-1185">Reference proteome</keyword>